<keyword evidence="2" id="KW-1185">Reference proteome</keyword>
<gene>
    <name evidence="1" type="ORF">SAMN02744040_00653</name>
</gene>
<proteinExistence type="predicted"/>
<protein>
    <submittedName>
        <fullName evidence="1">Uncharacterized protein</fullName>
    </submittedName>
</protein>
<accession>A0A1M5PXC8</accession>
<dbReference type="EMBL" id="FQXH01000007">
    <property type="protein sequence ID" value="SHH06320.1"/>
    <property type="molecule type" value="Genomic_DNA"/>
</dbReference>
<organism evidence="1 2">
    <name type="scientific">Tepidibacter thalassicus DSM 15285</name>
    <dbReference type="NCBI Taxonomy" id="1123350"/>
    <lineage>
        <taxon>Bacteria</taxon>
        <taxon>Bacillati</taxon>
        <taxon>Bacillota</taxon>
        <taxon>Clostridia</taxon>
        <taxon>Peptostreptococcales</taxon>
        <taxon>Peptostreptococcaceae</taxon>
        <taxon>Tepidibacter</taxon>
    </lineage>
</organism>
<dbReference type="AlphaFoldDB" id="A0A1M5PXC8"/>
<name>A0A1M5PXC8_9FIRM</name>
<reference evidence="2" key="1">
    <citation type="submission" date="2016-11" db="EMBL/GenBank/DDBJ databases">
        <authorList>
            <person name="Varghese N."/>
            <person name="Submissions S."/>
        </authorList>
    </citation>
    <scope>NUCLEOTIDE SEQUENCE [LARGE SCALE GENOMIC DNA]</scope>
    <source>
        <strain evidence="2">DSM 15285</strain>
    </source>
</reference>
<evidence type="ECO:0000313" key="2">
    <source>
        <dbReference type="Proteomes" id="UP000242520"/>
    </source>
</evidence>
<dbReference type="Proteomes" id="UP000242520">
    <property type="component" value="Unassembled WGS sequence"/>
</dbReference>
<evidence type="ECO:0000313" key="1">
    <source>
        <dbReference type="EMBL" id="SHH06320.1"/>
    </source>
</evidence>
<sequence length="71" mass="8365">MKDAFTGIISWEKEVEHAKRVKEFVDNSLVTYKLSDEELEKYRNMKTSTERVPALIGVNSMRRKTRKEMGK</sequence>
<dbReference type="STRING" id="1123350.SAMN02744040_00653"/>